<dbReference type="Proteomes" id="UP000265520">
    <property type="component" value="Unassembled WGS sequence"/>
</dbReference>
<evidence type="ECO:0000313" key="2">
    <source>
        <dbReference type="Proteomes" id="UP000265520"/>
    </source>
</evidence>
<name>A0A392WHE9_9FABA</name>
<accession>A0A392WHE9</accession>
<evidence type="ECO:0000313" key="1">
    <source>
        <dbReference type="EMBL" id="MCI97450.1"/>
    </source>
</evidence>
<sequence>SSWSSCANHVEGEAHSRAELGMLKVRLSLACRRRSFCSRLTEHVEREAHG</sequence>
<dbReference type="EMBL" id="LXQA011443720">
    <property type="protein sequence ID" value="MCI97450.1"/>
    <property type="molecule type" value="Genomic_DNA"/>
</dbReference>
<dbReference type="AlphaFoldDB" id="A0A392WHE9"/>
<reference evidence="1 2" key="1">
    <citation type="journal article" date="2018" name="Front. Plant Sci.">
        <title>Red Clover (Trifolium pratense) and Zigzag Clover (T. medium) - A Picture of Genomic Similarities and Differences.</title>
        <authorList>
            <person name="Dluhosova J."/>
            <person name="Istvanek J."/>
            <person name="Nedelnik J."/>
            <person name="Repkova J."/>
        </authorList>
    </citation>
    <scope>NUCLEOTIDE SEQUENCE [LARGE SCALE GENOMIC DNA]</scope>
    <source>
        <strain evidence="2">cv. 10/8</strain>
        <tissue evidence="1">Leaf</tissue>
    </source>
</reference>
<protein>
    <submittedName>
        <fullName evidence="1">Uncharacterized protein</fullName>
    </submittedName>
</protein>
<feature type="non-terminal residue" evidence="1">
    <location>
        <position position="1"/>
    </location>
</feature>
<comment type="caution">
    <text evidence="1">The sequence shown here is derived from an EMBL/GenBank/DDBJ whole genome shotgun (WGS) entry which is preliminary data.</text>
</comment>
<keyword evidence="2" id="KW-1185">Reference proteome</keyword>
<proteinExistence type="predicted"/>
<organism evidence="1 2">
    <name type="scientific">Trifolium medium</name>
    <dbReference type="NCBI Taxonomy" id="97028"/>
    <lineage>
        <taxon>Eukaryota</taxon>
        <taxon>Viridiplantae</taxon>
        <taxon>Streptophyta</taxon>
        <taxon>Embryophyta</taxon>
        <taxon>Tracheophyta</taxon>
        <taxon>Spermatophyta</taxon>
        <taxon>Magnoliopsida</taxon>
        <taxon>eudicotyledons</taxon>
        <taxon>Gunneridae</taxon>
        <taxon>Pentapetalae</taxon>
        <taxon>rosids</taxon>
        <taxon>fabids</taxon>
        <taxon>Fabales</taxon>
        <taxon>Fabaceae</taxon>
        <taxon>Papilionoideae</taxon>
        <taxon>50 kb inversion clade</taxon>
        <taxon>NPAAA clade</taxon>
        <taxon>Hologalegina</taxon>
        <taxon>IRL clade</taxon>
        <taxon>Trifolieae</taxon>
        <taxon>Trifolium</taxon>
    </lineage>
</organism>